<keyword evidence="3" id="KW-0732">Signal</keyword>
<dbReference type="InterPro" id="IPR042855">
    <property type="entry name" value="V_SNARE_CC"/>
</dbReference>
<comment type="caution">
    <text evidence="5">The sequence shown here is derived from an EMBL/GenBank/DDBJ whole genome shotgun (WGS) entry which is preliminary data.</text>
</comment>
<feature type="chain" id="PRO_5046810455" description="V-SNARE coiled-coil homology domain-containing protein" evidence="3">
    <location>
        <begin position="28"/>
        <end position="176"/>
    </location>
</feature>
<dbReference type="PROSITE" id="PS50892">
    <property type="entry name" value="V_SNARE"/>
    <property type="match status" value="1"/>
</dbReference>
<keyword evidence="1" id="KW-0175">Coiled coil</keyword>
<feature type="domain" description="V-SNARE coiled-coil homology" evidence="4">
    <location>
        <begin position="122"/>
        <end position="176"/>
    </location>
</feature>
<organism evidence="5 6">
    <name type="scientific">Dermatophagoides pteronyssinus</name>
    <name type="common">European house dust mite</name>
    <dbReference type="NCBI Taxonomy" id="6956"/>
    <lineage>
        <taxon>Eukaryota</taxon>
        <taxon>Metazoa</taxon>
        <taxon>Ecdysozoa</taxon>
        <taxon>Arthropoda</taxon>
        <taxon>Chelicerata</taxon>
        <taxon>Arachnida</taxon>
        <taxon>Acari</taxon>
        <taxon>Acariformes</taxon>
        <taxon>Sarcoptiformes</taxon>
        <taxon>Astigmata</taxon>
        <taxon>Psoroptidia</taxon>
        <taxon>Analgoidea</taxon>
        <taxon>Pyroglyphidae</taxon>
        <taxon>Dermatophagoidinae</taxon>
        <taxon>Dermatophagoides</taxon>
    </lineage>
</organism>
<dbReference type="PRINTS" id="PR00219">
    <property type="entry name" value="SYNAPTOBREVN"/>
</dbReference>
<accession>A0ABQ8JRG1</accession>
<feature type="region of interest" description="Disordered" evidence="2">
    <location>
        <begin position="94"/>
        <end position="120"/>
    </location>
</feature>
<keyword evidence="6" id="KW-1185">Reference proteome</keyword>
<evidence type="ECO:0000256" key="2">
    <source>
        <dbReference type="SAM" id="MobiDB-lite"/>
    </source>
</evidence>
<dbReference type="Gene3D" id="1.20.5.110">
    <property type="match status" value="1"/>
</dbReference>
<reference evidence="5 6" key="1">
    <citation type="journal article" date="2018" name="J. Allergy Clin. Immunol.">
        <title>High-quality assembly of Dermatophagoides pteronyssinus genome and transcriptome reveals a wide range of novel allergens.</title>
        <authorList>
            <person name="Liu X.Y."/>
            <person name="Yang K.Y."/>
            <person name="Wang M.Q."/>
            <person name="Kwok J.S."/>
            <person name="Zeng X."/>
            <person name="Yang Z."/>
            <person name="Xiao X.J."/>
            <person name="Lau C.P."/>
            <person name="Li Y."/>
            <person name="Huang Z.M."/>
            <person name="Ba J.G."/>
            <person name="Yim A.K."/>
            <person name="Ouyang C.Y."/>
            <person name="Ngai S.M."/>
            <person name="Chan T.F."/>
            <person name="Leung E.L."/>
            <person name="Liu L."/>
            <person name="Liu Z.G."/>
            <person name="Tsui S.K."/>
        </authorList>
    </citation>
    <scope>NUCLEOTIDE SEQUENCE [LARGE SCALE GENOMIC DNA]</scope>
    <source>
        <strain evidence="5">Derp</strain>
    </source>
</reference>
<evidence type="ECO:0000313" key="6">
    <source>
        <dbReference type="Proteomes" id="UP000887458"/>
    </source>
</evidence>
<evidence type="ECO:0000256" key="3">
    <source>
        <dbReference type="SAM" id="SignalP"/>
    </source>
</evidence>
<dbReference type="EMBL" id="NJHN03000021">
    <property type="protein sequence ID" value="KAH9425197.1"/>
    <property type="molecule type" value="Genomic_DNA"/>
</dbReference>
<feature type="compositionally biased region" description="Polar residues" evidence="2">
    <location>
        <begin position="104"/>
        <end position="118"/>
    </location>
</feature>
<evidence type="ECO:0000313" key="5">
    <source>
        <dbReference type="EMBL" id="KAH9425197.1"/>
    </source>
</evidence>
<dbReference type="SUPFAM" id="SSF58038">
    <property type="entry name" value="SNARE fusion complex"/>
    <property type="match status" value="1"/>
</dbReference>
<sequence>MANHQQQSMKITLIIWLIIIICNKSLLIDGSNDGNYLGWKMVNGIAMSPSSNQMELFRSNRQPNDTIDDEPCDTTVNQCMNWCGEIVRRPGKCPNGQMDDKKPNSNSNQSDLPKSTYQRPAGMQNLFGQVDDVKQTMHQNMQDIMERGEKLNQLEDTSREMLSGAENMRKNVRGKK</sequence>
<dbReference type="InterPro" id="IPR001388">
    <property type="entry name" value="Synaptobrevin-like"/>
</dbReference>
<proteinExistence type="predicted"/>
<name>A0ABQ8JRG1_DERPT</name>
<feature type="region of interest" description="Disordered" evidence="2">
    <location>
        <begin position="152"/>
        <end position="176"/>
    </location>
</feature>
<dbReference type="Pfam" id="PF00957">
    <property type="entry name" value="Synaptobrevin"/>
    <property type="match status" value="1"/>
</dbReference>
<protein>
    <recommendedName>
        <fullName evidence="4">V-SNARE coiled-coil homology domain-containing protein</fullName>
    </recommendedName>
</protein>
<reference evidence="5 6" key="2">
    <citation type="journal article" date="2022" name="Mol. Biol. Evol.">
        <title>Comparative Genomics Reveals Insights into the Divergent Evolution of Astigmatic Mites and Household Pest Adaptations.</title>
        <authorList>
            <person name="Xiong Q."/>
            <person name="Wan A.T."/>
            <person name="Liu X."/>
            <person name="Fung C.S."/>
            <person name="Xiao X."/>
            <person name="Malainual N."/>
            <person name="Hou J."/>
            <person name="Wang L."/>
            <person name="Wang M."/>
            <person name="Yang K.Y."/>
            <person name="Cui Y."/>
            <person name="Leung E.L."/>
            <person name="Nong W."/>
            <person name="Shin S.K."/>
            <person name="Au S.W."/>
            <person name="Jeong K.Y."/>
            <person name="Chew F.T."/>
            <person name="Hui J.H."/>
            <person name="Leung T.F."/>
            <person name="Tungtrongchitr A."/>
            <person name="Zhong N."/>
            <person name="Liu Z."/>
            <person name="Tsui S.K."/>
        </authorList>
    </citation>
    <scope>NUCLEOTIDE SEQUENCE [LARGE SCALE GENOMIC DNA]</scope>
    <source>
        <strain evidence="5">Derp</strain>
    </source>
</reference>
<dbReference type="CDD" id="cd15843">
    <property type="entry name" value="R-SNARE"/>
    <property type="match status" value="1"/>
</dbReference>
<evidence type="ECO:0000256" key="1">
    <source>
        <dbReference type="PROSITE-ProRule" id="PRU00290"/>
    </source>
</evidence>
<feature type="signal peptide" evidence="3">
    <location>
        <begin position="1"/>
        <end position="27"/>
    </location>
</feature>
<evidence type="ECO:0000259" key="4">
    <source>
        <dbReference type="PROSITE" id="PS50892"/>
    </source>
</evidence>
<gene>
    <name evidence="5" type="ORF">DERP_013428</name>
</gene>
<dbReference type="Proteomes" id="UP000887458">
    <property type="component" value="Unassembled WGS sequence"/>
</dbReference>